<reference evidence="2" key="1">
    <citation type="journal article" date="2015" name="Nature">
        <title>Complex archaea that bridge the gap between prokaryotes and eukaryotes.</title>
        <authorList>
            <person name="Spang A."/>
            <person name="Saw J.H."/>
            <person name="Jorgensen S.L."/>
            <person name="Zaremba-Niedzwiedzka K."/>
            <person name="Martijn J."/>
            <person name="Lind A.E."/>
            <person name="van Eijk R."/>
            <person name="Schleper C."/>
            <person name="Guy L."/>
            <person name="Ettema T.J."/>
        </authorList>
    </citation>
    <scope>NUCLEOTIDE SEQUENCE</scope>
</reference>
<dbReference type="EMBL" id="LAZR01043418">
    <property type="protein sequence ID" value="KKL07127.1"/>
    <property type="molecule type" value="Genomic_DNA"/>
</dbReference>
<comment type="caution">
    <text evidence="2">The sequence shown here is derived from an EMBL/GenBank/DDBJ whole genome shotgun (WGS) entry which is preliminary data.</text>
</comment>
<name>A0A0F9B011_9ZZZZ</name>
<feature type="region of interest" description="Disordered" evidence="1">
    <location>
        <begin position="1"/>
        <end position="20"/>
    </location>
</feature>
<organism evidence="2">
    <name type="scientific">marine sediment metagenome</name>
    <dbReference type="NCBI Taxonomy" id="412755"/>
    <lineage>
        <taxon>unclassified sequences</taxon>
        <taxon>metagenomes</taxon>
        <taxon>ecological metagenomes</taxon>
    </lineage>
</organism>
<dbReference type="AlphaFoldDB" id="A0A0F9B011"/>
<accession>A0A0F9B011</accession>
<evidence type="ECO:0000256" key="1">
    <source>
        <dbReference type="SAM" id="MobiDB-lite"/>
    </source>
</evidence>
<proteinExistence type="predicted"/>
<feature type="compositionally biased region" description="Basic residues" evidence="1">
    <location>
        <begin position="1"/>
        <end position="10"/>
    </location>
</feature>
<protein>
    <submittedName>
        <fullName evidence="2">Uncharacterized protein</fullName>
    </submittedName>
</protein>
<sequence length="140" mass="15665">MARKNRRASRASKDTKKAPVKSKYAKVSTAEVFGDVNYFNRAGRYLVLINSIEEGENHNNIAFVQSNMTILKVEDSGPRSYDYDKRKKGDPVELAPHGVGEEVVDKIMSNNIVFASNLKRLAMTVGDLTQDDFDGEDYEG</sequence>
<gene>
    <name evidence="2" type="ORF">LCGC14_2589120</name>
</gene>
<feature type="non-terminal residue" evidence="2">
    <location>
        <position position="140"/>
    </location>
</feature>
<evidence type="ECO:0000313" key="2">
    <source>
        <dbReference type="EMBL" id="KKL07127.1"/>
    </source>
</evidence>